<comment type="similarity">
    <text evidence="1">Belongs to the RutC family.</text>
</comment>
<dbReference type="GO" id="GO:0005829">
    <property type="term" value="C:cytosol"/>
    <property type="evidence" value="ECO:0007669"/>
    <property type="project" value="TreeGrafter"/>
</dbReference>
<proteinExistence type="inferred from homology"/>
<gene>
    <name evidence="2" type="primary">yabJ</name>
    <name evidence="2" type="ORF">CARN1_0648</name>
</gene>
<organism evidence="2">
    <name type="scientific">mine drainage metagenome</name>
    <dbReference type="NCBI Taxonomy" id="410659"/>
    <lineage>
        <taxon>unclassified sequences</taxon>
        <taxon>metagenomes</taxon>
        <taxon>ecological metagenomes</taxon>
    </lineage>
</organism>
<dbReference type="SUPFAM" id="SSF55298">
    <property type="entry name" value="YjgF-like"/>
    <property type="match status" value="1"/>
</dbReference>
<sequence>MNEVVHSNRAPAPIGPYSQAILAGDELFCSGQIPLDPASGEIVGGDAKTQARQVLANLQAVLTAANFSAADVVKTTIYLIDINDFAAVNAEYERLFEASKPARSTVAVAALPRGARVEIDAIAKRRR</sequence>
<dbReference type="Pfam" id="PF01042">
    <property type="entry name" value="Ribonuc_L-PSP"/>
    <property type="match status" value="1"/>
</dbReference>
<dbReference type="GO" id="GO:0019239">
    <property type="term" value="F:deaminase activity"/>
    <property type="evidence" value="ECO:0007669"/>
    <property type="project" value="TreeGrafter"/>
</dbReference>
<evidence type="ECO:0000313" key="2">
    <source>
        <dbReference type="EMBL" id="CBH76168.1"/>
    </source>
</evidence>
<protein>
    <submittedName>
        <fullName evidence="2">Putative enzyme resulting in alteration of gene expression</fullName>
    </submittedName>
</protein>
<dbReference type="AlphaFoldDB" id="E6PI78"/>
<dbReference type="PANTHER" id="PTHR11803">
    <property type="entry name" value="2-IMINOBUTANOATE/2-IMINOPROPANOATE DEAMINASE RIDA"/>
    <property type="match status" value="1"/>
</dbReference>
<name>E6PI78_9ZZZZ</name>
<dbReference type="InterPro" id="IPR035959">
    <property type="entry name" value="RutC-like_sf"/>
</dbReference>
<reference evidence="2" key="1">
    <citation type="submission" date="2009-10" db="EMBL/GenBank/DDBJ databases">
        <title>Diversity of trophic interactions inside an arsenic-rich microbial ecosystem.</title>
        <authorList>
            <person name="Bertin P.N."/>
            <person name="Heinrich-Salmeron A."/>
            <person name="Pelletier E."/>
            <person name="Goulhen-Chollet F."/>
            <person name="Arsene-Ploetze F."/>
            <person name="Gallien S."/>
            <person name="Calteau A."/>
            <person name="Vallenet D."/>
            <person name="Casiot C."/>
            <person name="Chane-Woon-Ming B."/>
            <person name="Giloteaux L."/>
            <person name="Barakat M."/>
            <person name="Bonnefoy V."/>
            <person name="Bruneel O."/>
            <person name="Chandler M."/>
            <person name="Cleiss J."/>
            <person name="Duran R."/>
            <person name="Elbaz-Poulichet F."/>
            <person name="Fonknechten N."/>
            <person name="Lauga B."/>
            <person name="Mornico D."/>
            <person name="Ortet P."/>
            <person name="Schaeffer C."/>
            <person name="Siguier P."/>
            <person name="Alexander Thil Smith A."/>
            <person name="Van Dorsselaer A."/>
            <person name="Weissenbach J."/>
            <person name="Medigue C."/>
            <person name="Le Paslier D."/>
        </authorList>
    </citation>
    <scope>NUCLEOTIDE SEQUENCE</scope>
</reference>
<dbReference type="InterPro" id="IPR006175">
    <property type="entry name" value="YjgF/YER057c/UK114"/>
</dbReference>
<dbReference type="Gene3D" id="3.30.1330.40">
    <property type="entry name" value="RutC-like"/>
    <property type="match status" value="1"/>
</dbReference>
<dbReference type="InterPro" id="IPR006056">
    <property type="entry name" value="RidA"/>
</dbReference>
<dbReference type="NCBIfam" id="TIGR00004">
    <property type="entry name" value="Rid family detoxifying hydrolase"/>
    <property type="match status" value="1"/>
</dbReference>
<dbReference type="CDD" id="cd00448">
    <property type="entry name" value="YjgF_YER057c_UK114_family"/>
    <property type="match status" value="1"/>
</dbReference>
<dbReference type="PANTHER" id="PTHR11803:SF39">
    <property type="entry name" value="2-IMINOBUTANOATE_2-IMINOPROPANOATE DEAMINASE"/>
    <property type="match status" value="1"/>
</dbReference>
<dbReference type="PROSITE" id="PS01094">
    <property type="entry name" value="UPF0076"/>
    <property type="match status" value="1"/>
</dbReference>
<accession>E6PI78</accession>
<evidence type="ECO:0000256" key="1">
    <source>
        <dbReference type="ARBA" id="ARBA00010552"/>
    </source>
</evidence>
<comment type="caution">
    <text evidence="2">The sequence shown here is derived from an EMBL/GenBank/DDBJ whole genome shotgun (WGS) entry which is preliminary data.</text>
</comment>
<dbReference type="InterPro" id="IPR019897">
    <property type="entry name" value="RidA_CS"/>
</dbReference>
<dbReference type="EMBL" id="CABL01000019">
    <property type="protein sequence ID" value="CBH76168.1"/>
    <property type="molecule type" value="Genomic_DNA"/>
</dbReference>
<dbReference type="FunFam" id="3.30.1330.40:FF:000001">
    <property type="entry name" value="L-PSP family endoribonuclease"/>
    <property type="match status" value="1"/>
</dbReference>